<dbReference type="GeneID" id="19156805"/>
<evidence type="ECO:0000259" key="2">
    <source>
        <dbReference type="Pfam" id="PF13649"/>
    </source>
</evidence>
<feature type="compositionally biased region" description="Basic and acidic residues" evidence="1">
    <location>
        <begin position="331"/>
        <end position="341"/>
    </location>
</feature>
<dbReference type="SUPFAM" id="SSF53335">
    <property type="entry name" value="S-adenosyl-L-methionine-dependent methyltransferases"/>
    <property type="match status" value="1"/>
</dbReference>
<feature type="region of interest" description="Disordered" evidence="1">
    <location>
        <begin position="126"/>
        <end position="250"/>
    </location>
</feature>
<evidence type="ECO:0000313" key="4">
    <source>
        <dbReference type="Proteomes" id="UP000019484"/>
    </source>
</evidence>
<dbReference type="Pfam" id="PF13649">
    <property type="entry name" value="Methyltransf_25"/>
    <property type="match status" value="1"/>
</dbReference>
<dbReference type="PANTHER" id="PTHR43591:SF110">
    <property type="entry name" value="RHODANESE DOMAIN-CONTAINING PROTEIN"/>
    <property type="match status" value="1"/>
</dbReference>
<dbReference type="Gene3D" id="3.40.50.150">
    <property type="entry name" value="Vaccinia Virus protein VP39"/>
    <property type="match status" value="1"/>
</dbReference>
<organism evidence="3 4">
    <name type="scientific">Capronia coronata CBS 617.96</name>
    <dbReference type="NCBI Taxonomy" id="1182541"/>
    <lineage>
        <taxon>Eukaryota</taxon>
        <taxon>Fungi</taxon>
        <taxon>Dikarya</taxon>
        <taxon>Ascomycota</taxon>
        <taxon>Pezizomycotina</taxon>
        <taxon>Eurotiomycetes</taxon>
        <taxon>Chaetothyriomycetidae</taxon>
        <taxon>Chaetothyriales</taxon>
        <taxon>Herpotrichiellaceae</taxon>
        <taxon>Capronia</taxon>
    </lineage>
</organism>
<feature type="region of interest" description="Disordered" evidence="1">
    <location>
        <begin position="310"/>
        <end position="349"/>
    </location>
</feature>
<dbReference type="HOGENOM" id="CLU_049749_3_1_1"/>
<protein>
    <recommendedName>
        <fullName evidence="2">Methyltransferase domain-containing protein</fullName>
    </recommendedName>
</protein>
<feature type="compositionally biased region" description="Low complexity" evidence="1">
    <location>
        <begin position="223"/>
        <end position="232"/>
    </location>
</feature>
<feature type="compositionally biased region" description="Polar residues" evidence="1">
    <location>
        <begin position="175"/>
        <end position="193"/>
    </location>
</feature>
<dbReference type="PANTHER" id="PTHR43591">
    <property type="entry name" value="METHYLTRANSFERASE"/>
    <property type="match status" value="1"/>
</dbReference>
<keyword evidence="4" id="KW-1185">Reference proteome</keyword>
<dbReference type="OrthoDB" id="3647at2759"/>
<name>W9YKT1_9EURO</name>
<feature type="domain" description="Methyltransferase" evidence="2">
    <location>
        <begin position="73"/>
        <end position="115"/>
    </location>
</feature>
<feature type="compositionally biased region" description="Basic and acidic residues" evidence="1">
    <location>
        <begin position="160"/>
        <end position="173"/>
    </location>
</feature>
<dbReference type="Proteomes" id="UP000019484">
    <property type="component" value="Unassembled WGS sequence"/>
</dbReference>
<dbReference type="eggNOG" id="ENOG502SRY2">
    <property type="taxonomic scope" value="Eukaryota"/>
</dbReference>
<comment type="caution">
    <text evidence="3">The sequence shown here is derived from an EMBL/GenBank/DDBJ whole genome shotgun (WGS) entry which is preliminary data.</text>
</comment>
<evidence type="ECO:0000313" key="3">
    <source>
        <dbReference type="EMBL" id="EXJ93512.1"/>
    </source>
</evidence>
<feature type="compositionally biased region" description="Low complexity" evidence="1">
    <location>
        <begin position="239"/>
        <end position="250"/>
    </location>
</feature>
<dbReference type="InterPro" id="IPR041698">
    <property type="entry name" value="Methyltransf_25"/>
</dbReference>
<dbReference type="EMBL" id="AMWN01000002">
    <property type="protein sequence ID" value="EXJ93512.1"/>
    <property type="molecule type" value="Genomic_DNA"/>
</dbReference>
<dbReference type="STRING" id="1182541.W9YKT1"/>
<feature type="compositionally biased region" description="Polar residues" evidence="1">
    <location>
        <begin position="314"/>
        <end position="330"/>
    </location>
</feature>
<dbReference type="AlphaFoldDB" id="W9YKT1"/>
<accession>W9YKT1</accession>
<feature type="compositionally biased region" description="Basic and acidic residues" evidence="1">
    <location>
        <begin position="194"/>
        <end position="206"/>
    </location>
</feature>
<evidence type="ECO:0000256" key="1">
    <source>
        <dbReference type="SAM" id="MobiDB-lite"/>
    </source>
</evidence>
<dbReference type="CDD" id="cd02440">
    <property type="entry name" value="AdoMet_MTases"/>
    <property type="match status" value="1"/>
</dbReference>
<sequence length="446" mass="48757">MSSLSPPPSSSSSRTQYDAIGLSYESLKRLPAAQLERENLRATIEPLLSLKKAHDDNSPDVPAGDGDGDGVTVLDLACGTGYYSRLLLEWGAARVVGVDISEKMVDAAREQSKSRVQGLEETVVADGASGAETRDGPGMNDDIGSDTAIETEPNATAESEQQKAMRLAREGENRNGPSWTMSGTGPSCCSRSPTKPDSRTKHDTRPTTRRNRLSFHVGDCTQPLRLPSSLRSSEAEIGSSSKPKAESSSEPQFDIILGAWLLNYASIAAEMTSMFANIARHLKPGGHFVGITPYPAEDLDAFATLVSQDLGDQGHNSGDVQAQDSRSFRNPQDRHLQEKSTPDSTPTKYGVTVTYKTKLHSNEGYATRVTAHVSPVRIQFDNYHLRREVYERSARQAGLYGPLEWREVRLPTPHDSVVEYGVTPDFWDGYLEAPHFGILVIEKHQV</sequence>
<gene>
    <name evidence="3" type="ORF">A1O1_01904</name>
</gene>
<reference evidence="3 4" key="1">
    <citation type="submission" date="2013-03" db="EMBL/GenBank/DDBJ databases">
        <title>The Genome Sequence of Capronia coronata CBS 617.96.</title>
        <authorList>
            <consortium name="The Broad Institute Genomics Platform"/>
            <person name="Cuomo C."/>
            <person name="de Hoog S."/>
            <person name="Gorbushina A."/>
            <person name="Walker B."/>
            <person name="Young S.K."/>
            <person name="Zeng Q."/>
            <person name="Gargeya S."/>
            <person name="Fitzgerald M."/>
            <person name="Haas B."/>
            <person name="Abouelleil A."/>
            <person name="Allen A.W."/>
            <person name="Alvarado L."/>
            <person name="Arachchi H.M."/>
            <person name="Berlin A.M."/>
            <person name="Chapman S.B."/>
            <person name="Gainer-Dewar J."/>
            <person name="Goldberg J."/>
            <person name="Griggs A."/>
            <person name="Gujja S."/>
            <person name="Hansen M."/>
            <person name="Howarth C."/>
            <person name="Imamovic A."/>
            <person name="Ireland A."/>
            <person name="Larimer J."/>
            <person name="McCowan C."/>
            <person name="Murphy C."/>
            <person name="Pearson M."/>
            <person name="Poon T.W."/>
            <person name="Priest M."/>
            <person name="Roberts A."/>
            <person name="Saif S."/>
            <person name="Shea T."/>
            <person name="Sisk P."/>
            <person name="Sykes S."/>
            <person name="Wortman J."/>
            <person name="Nusbaum C."/>
            <person name="Birren B."/>
        </authorList>
    </citation>
    <scope>NUCLEOTIDE SEQUENCE [LARGE SCALE GENOMIC DNA]</scope>
    <source>
        <strain evidence="3 4">CBS 617.96</strain>
    </source>
</reference>
<dbReference type="InterPro" id="IPR029063">
    <property type="entry name" value="SAM-dependent_MTases_sf"/>
</dbReference>
<proteinExistence type="predicted"/>
<dbReference type="RefSeq" id="XP_007721006.1">
    <property type="nucleotide sequence ID" value="XM_007722816.1"/>
</dbReference>